<proteinExistence type="predicted"/>
<comment type="caution">
    <text evidence="1">The sequence shown here is derived from an EMBL/GenBank/DDBJ whole genome shotgun (WGS) entry which is preliminary data.</text>
</comment>
<dbReference type="Proteomes" id="UP001466933">
    <property type="component" value="Unassembled WGS sequence"/>
</dbReference>
<gene>
    <name evidence="1" type="ORF">VOI36_01395</name>
</gene>
<accession>A0ABU9W927</accession>
<organism evidence="1 2">
    <name type="scientific">Burkholderia theae</name>
    <dbReference type="NCBI Taxonomy" id="3143496"/>
    <lineage>
        <taxon>Bacteria</taxon>
        <taxon>Pseudomonadati</taxon>
        <taxon>Pseudomonadota</taxon>
        <taxon>Betaproteobacteria</taxon>
        <taxon>Burkholderiales</taxon>
        <taxon>Burkholderiaceae</taxon>
        <taxon>Burkholderia</taxon>
    </lineage>
</organism>
<dbReference type="RefSeq" id="WP_343490444.1">
    <property type="nucleotide sequence ID" value="NZ_JBCPYA010000001.1"/>
</dbReference>
<reference evidence="1 2" key="1">
    <citation type="submission" date="2024-05" db="EMBL/GenBank/DDBJ databases">
        <title>Burkholderia sp. Nov. a novel bacteria isolated from rhizosphere soil of Camellia sinensis.</title>
        <authorList>
            <person name="Dong Y."/>
        </authorList>
    </citation>
    <scope>NUCLEOTIDE SEQUENCE [LARGE SCALE GENOMIC DNA]</scope>
    <source>
        <strain evidence="1 2">GS2Y</strain>
    </source>
</reference>
<sequence>MESRFSMRPIVAVIMYHGPHCVAARIDSIGIDMRRTPSIAAHESPRIRCLRIL</sequence>
<protein>
    <submittedName>
        <fullName evidence="1">Uncharacterized protein</fullName>
    </submittedName>
</protein>
<evidence type="ECO:0000313" key="1">
    <source>
        <dbReference type="EMBL" id="MEN2468530.1"/>
    </source>
</evidence>
<keyword evidence="2" id="KW-1185">Reference proteome</keyword>
<name>A0ABU9W927_9BURK</name>
<evidence type="ECO:0000313" key="2">
    <source>
        <dbReference type="Proteomes" id="UP001466933"/>
    </source>
</evidence>
<dbReference type="EMBL" id="JBCPYA010000001">
    <property type="protein sequence ID" value="MEN2468530.1"/>
    <property type="molecule type" value="Genomic_DNA"/>
</dbReference>